<dbReference type="RefSeq" id="WP_081094946.1">
    <property type="nucleotide sequence ID" value="NZ_DF977272.1"/>
</dbReference>
<dbReference type="PANTHER" id="PTHR35566">
    <property type="entry name" value="BLR3599 PROTEIN"/>
    <property type="match status" value="1"/>
</dbReference>
<keyword evidence="2" id="KW-1185">Reference proteome</keyword>
<organism evidence="1 2">
    <name type="scientific">Vibrio jasicida</name>
    <dbReference type="NCBI Taxonomy" id="766224"/>
    <lineage>
        <taxon>Bacteria</taxon>
        <taxon>Pseudomonadati</taxon>
        <taxon>Pseudomonadota</taxon>
        <taxon>Gammaproteobacteria</taxon>
        <taxon>Vibrionales</taxon>
        <taxon>Vibrionaceae</taxon>
        <taxon>Vibrio</taxon>
    </lineage>
</organism>
<accession>A0ABW7JAZ2</accession>
<evidence type="ECO:0000313" key="2">
    <source>
        <dbReference type="Proteomes" id="UP001607221"/>
    </source>
</evidence>
<dbReference type="PANTHER" id="PTHR35566:SF1">
    <property type="entry name" value="TYPE VI SECRETION SYSTEM BASEPLATE COMPONENT TSSK1"/>
    <property type="match status" value="1"/>
</dbReference>
<dbReference type="EMBL" id="JBIHSE010000002">
    <property type="protein sequence ID" value="MFH0273262.1"/>
    <property type="molecule type" value="Genomic_DNA"/>
</dbReference>
<protein>
    <submittedName>
        <fullName evidence="1">Type VI secretion system baseplate subunit TssK</fullName>
    </submittedName>
</protein>
<name>A0ABW7JAZ2_9VIBR</name>
<sequence>MTHFSHTAWCEGMFLRPQHFQQSERATAHEYKGLVHLQHAYNWGVSSSLINPTALKEGVIEIEKIDAILPDMTLVQWKKGDASITPLFVKKGTHQTLVKIVVPAFSLKQRLVSDKSEELVSRYLLKDLDVVDVLTGEDEECIQVTAINLELAASNEKQSGFIELPIFKIKEVSDEGAVILDEEYIPPHINILNSAVITTCLRNVLAMTKIRADVVSQRLVQGKAASASAVDFIMLQMLNRYEVVLRHFSELEQVHPLDLVALLHGYIGELSTFSSKNKRVPELKKYDHFDLSSVFHEINQILSQYLSVVLDQTANKLPLEIRQYGIQVTPLPDKRLLESCQFVLAVKADTTTDEIRRLVPAQLKLGPAEQIRDLINNQINGISVAPLSVVPRQIPYQTGYVYFEVVKKGPFWMRLRESGGIALQLSGHFPNADIELWSISQ</sequence>
<dbReference type="Pfam" id="PF05936">
    <property type="entry name" value="T6SS_VasE"/>
    <property type="match status" value="1"/>
</dbReference>
<dbReference type="InterPro" id="IPR010263">
    <property type="entry name" value="T6SS_TssK"/>
</dbReference>
<evidence type="ECO:0000313" key="1">
    <source>
        <dbReference type="EMBL" id="MFH0273262.1"/>
    </source>
</evidence>
<comment type="caution">
    <text evidence="1">The sequence shown here is derived from an EMBL/GenBank/DDBJ whole genome shotgun (WGS) entry which is preliminary data.</text>
</comment>
<dbReference type="Proteomes" id="UP001607221">
    <property type="component" value="Unassembled WGS sequence"/>
</dbReference>
<proteinExistence type="predicted"/>
<dbReference type="NCBIfam" id="TIGR03353">
    <property type="entry name" value="VI_chp_4"/>
    <property type="match status" value="1"/>
</dbReference>
<reference evidence="1 2" key="1">
    <citation type="submission" date="2024-10" db="EMBL/GenBank/DDBJ databases">
        <authorList>
            <person name="Yibar A."/>
            <person name="Saticioglu I.B."/>
            <person name="Duman M."/>
            <person name="Ajmi N."/>
            <person name="Gurler F."/>
            <person name="Ay H."/>
            <person name="Onuk E."/>
            <person name="Guler S."/>
            <person name="Romalde J.L."/>
        </authorList>
    </citation>
    <scope>NUCLEOTIDE SEQUENCE [LARGE SCALE GENOMIC DNA]</scope>
    <source>
        <strain evidence="1 2">1-TCBS-A</strain>
    </source>
</reference>
<gene>
    <name evidence="1" type="primary">tssK</name>
    <name evidence="1" type="ORF">ACGRHZ_18495</name>
</gene>